<name>A0A143PLM8_LUTPR</name>
<evidence type="ECO:0000256" key="2">
    <source>
        <dbReference type="ARBA" id="ARBA00023277"/>
    </source>
</evidence>
<dbReference type="Gene3D" id="3.40.50.10490">
    <property type="entry name" value="Glucose-6-phosphate isomerase like protein, domain 1"/>
    <property type="match status" value="1"/>
</dbReference>
<comment type="catalytic activity">
    <reaction evidence="3">
        <text>N-acetyl-D-muramate 6-phosphate + H2O = N-acetyl-D-glucosamine 6-phosphate + (R)-lactate</text>
        <dbReference type="Rhea" id="RHEA:26410"/>
        <dbReference type="ChEBI" id="CHEBI:15377"/>
        <dbReference type="ChEBI" id="CHEBI:16004"/>
        <dbReference type="ChEBI" id="CHEBI:57513"/>
        <dbReference type="ChEBI" id="CHEBI:58722"/>
        <dbReference type="EC" id="4.2.1.126"/>
    </reaction>
</comment>
<evidence type="ECO:0000313" key="6">
    <source>
        <dbReference type="Proteomes" id="UP000076079"/>
    </source>
</evidence>
<dbReference type="Proteomes" id="UP000076079">
    <property type="component" value="Chromosome"/>
</dbReference>
<organism evidence="5 6">
    <name type="scientific">Luteitalea pratensis</name>
    <dbReference type="NCBI Taxonomy" id="1855912"/>
    <lineage>
        <taxon>Bacteria</taxon>
        <taxon>Pseudomonadati</taxon>
        <taxon>Acidobacteriota</taxon>
        <taxon>Vicinamibacteria</taxon>
        <taxon>Vicinamibacterales</taxon>
        <taxon>Vicinamibacteraceae</taxon>
        <taxon>Luteitalea</taxon>
    </lineage>
</organism>
<evidence type="ECO:0000313" key="5">
    <source>
        <dbReference type="EMBL" id="AMY08679.1"/>
    </source>
</evidence>
<keyword evidence="1 3" id="KW-0456">Lyase</keyword>
<dbReference type="GO" id="GO:0016803">
    <property type="term" value="F:ether hydrolase activity"/>
    <property type="evidence" value="ECO:0007669"/>
    <property type="project" value="TreeGrafter"/>
</dbReference>
<comment type="pathway">
    <text evidence="3">Amino-sugar metabolism; N-acetylmuramate degradation.</text>
</comment>
<dbReference type="UniPathway" id="UPA00342"/>
<evidence type="ECO:0000256" key="1">
    <source>
        <dbReference type="ARBA" id="ARBA00023239"/>
    </source>
</evidence>
<dbReference type="KEGG" id="abac:LuPra_01883"/>
<dbReference type="Gene3D" id="1.10.8.1080">
    <property type="match status" value="1"/>
</dbReference>
<dbReference type="NCBIfam" id="NF003915">
    <property type="entry name" value="PRK05441.1"/>
    <property type="match status" value="1"/>
</dbReference>
<dbReference type="GO" id="GO:0009254">
    <property type="term" value="P:peptidoglycan turnover"/>
    <property type="evidence" value="ECO:0007669"/>
    <property type="project" value="TreeGrafter"/>
</dbReference>
<dbReference type="PATRIC" id="fig|1813736.3.peg.1974"/>
<dbReference type="PROSITE" id="PS51464">
    <property type="entry name" value="SIS"/>
    <property type="match status" value="1"/>
</dbReference>
<reference evidence="5 6" key="1">
    <citation type="journal article" date="2016" name="Genome Announc.">
        <title>First Complete Genome Sequence of a Subdivision 6 Acidobacterium Strain.</title>
        <authorList>
            <person name="Huang S."/>
            <person name="Vieira S."/>
            <person name="Bunk B."/>
            <person name="Riedel T."/>
            <person name="Sproer C."/>
            <person name="Overmann J."/>
        </authorList>
    </citation>
    <scope>NUCLEOTIDE SEQUENCE [LARGE SCALE GENOMIC DNA]</scope>
    <source>
        <strain evidence="6">DSM 100886 HEG_-6_39</strain>
    </source>
</reference>
<dbReference type="PANTHER" id="PTHR10088:SF4">
    <property type="entry name" value="GLUCOKINASE REGULATORY PROTEIN"/>
    <property type="match status" value="1"/>
</dbReference>
<comment type="miscellaneous">
    <text evidence="3">A lyase-type mechanism (elimination/hydration) is suggested for the cleavage of the lactyl ether bond of MurNAc 6-phosphate, with the formation of an alpha,beta-unsaturated aldehyde intermediate with (E)-stereochemistry, followed by the syn addition of water to give product.</text>
</comment>
<dbReference type="GO" id="GO:0097367">
    <property type="term" value="F:carbohydrate derivative binding"/>
    <property type="evidence" value="ECO:0007669"/>
    <property type="project" value="InterPro"/>
</dbReference>
<keyword evidence="2 3" id="KW-0119">Carbohydrate metabolism</keyword>
<proteinExistence type="inferred from homology"/>
<dbReference type="EMBL" id="CP015136">
    <property type="protein sequence ID" value="AMY08679.1"/>
    <property type="molecule type" value="Genomic_DNA"/>
</dbReference>
<dbReference type="InterPro" id="IPR046348">
    <property type="entry name" value="SIS_dom_sf"/>
</dbReference>
<dbReference type="EC" id="4.2.1.126" evidence="3"/>
<feature type="active site" evidence="3">
    <location>
        <position position="113"/>
    </location>
</feature>
<comment type="similarity">
    <text evidence="3">Belongs to the GCKR-like family. MurNAc-6-P etherase subfamily.</text>
</comment>
<gene>
    <name evidence="5" type="primary">murQ_1</name>
    <name evidence="3" type="synonym">murQ</name>
    <name evidence="5" type="ORF">LuPra_01883</name>
</gene>
<dbReference type="CDD" id="cd05007">
    <property type="entry name" value="SIS_Etherase"/>
    <property type="match status" value="1"/>
</dbReference>
<dbReference type="GO" id="GO:0046348">
    <property type="term" value="P:amino sugar catabolic process"/>
    <property type="evidence" value="ECO:0007669"/>
    <property type="project" value="InterPro"/>
</dbReference>
<comment type="function">
    <text evidence="3">Specifically catalyzes the cleavage of the D-lactyl ether substituent of MurNAc 6-phosphate, producing GlcNAc 6-phosphate and D-lactate.</text>
</comment>
<dbReference type="NCBIfam" id="TIGR00274">
    <property type="entry name" value="N-acetylmuramic acid 6-phosphate etherase"/>
    <property type="match status" value="1"/>
</dbReference>
<dbReference type="AlphaFoldDB" id="A0A143PLM8"/>
<dbReference type="PANTHER" id="PTHR10088">
    <property type="entry name" value="GLUCOKINASE REGULATORY PROTEIN"/>
    <property type="match status" value="1"/>
</dbReference>
<sequence>MSDLPITEQENERSRGLDTLTIEDTLALINDEDHGVPTAVRRQLPIIAQAVEGIVGRLRRGGRLIYVGTGTSGRLGVLDASECPPTYGVPAELVQGLIAGGYDACHRAVEASEDDHDAGASDLATRGVTAADAVIGIAASGRTPYTVGAVEHARALGAFTVAIACVPGSAITLAAEVAIVPVVGPEVVAGSTRMKAGTAQKLVLNMISTTAMIQLGYVRGNRMTNMRARNSKLQARAVRILQSETGLDDAAATSALEAAGGDVATAVVMIRTGCAREAAGEALLRASGVIERAIASLCD</sequence>
<dbReference type="Pfam" id="PF22645">
    <property type="entry name" value="GKRP_SIS_N"/>
    <property type="match status" value="1"/>
</dbReference>
<evidence type="ECO:0000256" key="3">
    <source>
        <dbReference type="HAMAP-Rule" id="MF_00068"/>
    </source>
</evidence>
<dbReference type="InterPro" id="IPR005486">
    <property type="entry name" value="Glucokinase_regulatory_CS"/>
</dbReference>
<dbReference type="OrthoDB" id="9813395at2"/>
<dbReference type="SUPFAM" id="SSF53697">
    <property type="entry name" value="SIS domain"/>
    <property type="match status" value="1"/>
</dbReference>
<dbReference type="STRING" id="1855912.LuPra_01883"/>
<dbReference type="NCBIfam" id="NF009222">
    <property type="entry name" value="PRK12570.1"/>
    <property type="match status" value="1"/>
</dbReference>
<dbReference type="InterPro" id="IPR001347">
    <property type="entry name" value="SIS_dom"/>
</dbReference>
<dbReference type="RefSeq" id="WP_110170500.1">
    <property type="nucleotide sequence ID" value="NZ_CP015136.1"/>
</dbReference>
<dbReference type="PROSITE" id="PS01272">
    <property type="entry name" value="GCKR"/>
    <property type="match status" value="1"/>
</dbReference>
<dbReference type="HAMAP" id="MF_00068">
    <property type="entry name" value="MurQ"/>
    <property type="match status" value="1"/>
</dbReference>
<keyword evidence="6" id="KW-1185">Reference proteome</keyword>
<dbReference type="InterPro" id="IPR040190">
    <property type="entry name" value="MURQ/GCKR"/>
</dbReference>
<evidence type="ECO:0000259" key="4">
    <source>
        <dbReference type="PROSITE" id="PS51464"/>
    </source>
</evidence>
<reference evidence="6" key="2">
    <citation type="submission" date="2016-04" db="EMBL/GenBank/DDBJ databases">
        <title>First Complete Genome Sequence of a Subdivision 6 Acidobacterium.</title>
        <authorList>
            <person name="Huang S."/>
            <person name="Vieira S."/>
            <person name="Bunk B."/>
            <person name="Riedel T."/>
            <person name="Sproeer C."/>
            <person name="Overmann J."/>
        </authorList>
    </citation>
    <scope>NUCLEOTIDE SEQUENCE [LARGE SCALE GENOMIC DNA]</scope>
    <source>
        <strain evidence="6">DSM 100886 HEG_-6_39</strain>
    </source>
</reference>
<feature type="active site" description="Proton donor" evidence="3">
    <location>
        <position position="82"/>
    </location>
</feature>
<dbReference type="GO" id="GO:0016835">
    <property type="term" value="F:carbon-oxygen lyase activity"/>
    <property type="evidence" value="ECO:0007669"/>
    <property type="project" value="UniProtKB-UniRule"/>
</dbReference>
<dbReference type="FunFam" id="3.40.50.10490:FF:000014">
    <property type="entry name" value="N-acetylmuramic acid 6-phosphate etherase"/>
    <property type="match status" value="1"/>
</dbReference>
<dbReference type="InterPro" id="IPR005488">
    <property type="entry name" value="Etherase_MurQ"/>
</dbReference>
<accession>A0A143PLM8</accession>
<dbReference type="GO" id="GO:0097173">
    <property type="term" value="P:N-acetylmuramic acid catabolic process"/>
    <property type="evidence" value="ECO:0007669"/>
    <property type="project" value="UniProtKB-UniPathway"/>
</dbReference>
<protein>
    <recommendedName>
        <fullName evidence="3">N-acetylmuramic acid 6-phosphate etherase</fullName>
        <shortName evidence="3">MurNAc-6-P etherase</shortName>
        <ecNumber evidence="3">4.2.1.126</ecNumber>
    </recommendedName>
    <alternativeName>
        <fullName evidence="3">N-acetylmuramic acid 6-phosphate hydrolase</fullName>
    </alternativeName>
    <alternativeName>
        <fullName evidence="3">N-acetylmuramic acid 6-phosphate lyase</fullName>
    </alternativeName>
</protein>
<feature type="domain" description="SIS" evidence="4">
    <location>
        <begin position="54"/>
        <end position="217"/>
    </location>
</feature>
<comment type="subunit">
    <text evidence="3">Homodimer.</text>
</comment>